<evidence type="ECO:0000313" key="2">
    <source>
        <dbReference type="EMBL" id="MWG36462.1"/>
    </source>
</evidence>
<dbReference type="Proteomes" id="UP000451471">
    <property type="component" value="Unassembled WGS sequence"/>
</dbReference>
<comment type="caution">
    <text evidence="2">The sequence shown here is derived from an EMBL/GenBank/DDBJ whole genome shotgun (WGS) entry which is preliminary data.</text>
</comment>
<evidence type="ECO:0000313" key="3">
    <source>
        <dbReference type="Proteomes" id="UP000451471"/>
    </source>
</evidence>
<name>A0A6B0GNS8_9EURY</name>
<protein>
    <submittedName>
        <fullName evidence="2">Uncharacterized protein</fullName>
    </submittedName>
</protein>
<gene>
    <name evidence="2" type="ORF">GQS65_18560</name>
</gene>
<organism evidence="2 3">
    <name type="scientific">Halomarina oriensis</name>
    <dbReference type="NCBI Taxonomy" id="671145"/>
    <lineage>
        <taxon>Archaea</taxon>
        <taxon>Methanobacteriati</taxon>
        <taxon>Methanobacteriota</taxon>
        <taxon>Stenosarchaea group</taxon>
        <taxon>Halobacteria</taxon>
        <taxon>Halobacteriales</taxon>
        <taxon>Natronomonadaceae</taxon>
        <taxon>Halomarina</taxon>
    </lineage>
</organism>
<evidence type="ECO:0000256" key="1">
    <source>
        <dbReference type="SAM" id="MobiDB-lite"/>
    </source>
</evidence>
<accession>A0A6B0GNS8</accession>
<sequence>MTDTPISDVVPDDFFAAPDPDPDPVPPWPVVILTTPTADTDETAVGTLLPANSDLGEVLGATNPALTHVERLRDVGVRLIEVAVVEEWTPDALRESVPESAADASVLTVAPPIITPADIEQACAIDAVVRPMYSPSPVAVFATPPRSDYDSKQEWFDVLGEVGCLSSSSWVVAHDGLTNDAGEESFYTHLAMFFMANQSRHVEWSGDEYDEDALVKAGVLVRTGEVDD</sequence>
<feature type="compositionally biased region" description="Low complexity" evidence="1">
    <location>
        <begin position="8"/>
        <end position="18"/>
    </location>
</feature>
<keyword evidence="3" id="KW-1185">Reference proteome</keyword>
<proteinExistence type="predicted"/>
<dbReference type="AlphaFoldDB" id="A0A6B0GNS8"/>
<feature type="region of interest" description="Disordered" evidence="1">
    <location>
        <begin position="1"/>
        <end position="22"/>
    </location>
</feature>
<dbReference type="EMBL" id="WSZK01000036">
    <property type="protein sequence ID" value="MWG36462.1"/>
    <property type="molecule type" value="Genomic_DNA"/>
</dbReference>
<dbReference type="RefSeq" id="WP_158206118.1">
    <property type="nucleotide sequence ID" value="NZ_WSZK01000036.1"/>
</dbReference>
<reference evidence="2 3" key="1">
    <citation type="submission" date="2019-12" db="EMBL/GenBank/DDBJ databases">
        <title>Halocatena pleomorpha gen. nov. sp. nov., an extremely halophilic archaeon of family Halobacteriaceae isolated from saltpan soil.</title>
        <authorList>
            <person name="Pal Y."/>
            <person name="Verma A."/>
            <person name="Krishnamurthi S."/>
            <person name="Kumar P."/>
        </authorList>
    </citation>
    <scope>NUCLEOTIDE SEQUENCE [LARGE SCALE GENOMIC DNA]</scope>
    <source>
        <strain evidence="2 3">JCM 16495</strain>
    </source>
</reference>